<evidence type="ECO:0000256" key="7">
    <source>
        <dbReference type="HAMAP-Rule" id="MF_01895"/>
    </source>
</evidence>
<dbReference type="SUPFAM" id="SSF50249">
    <property type="entry name" value="Nucleic acid-binding proteins"/>
    <property type="match status" value="2"/>
</dbReference>
<dbReference type="EMBL" id="MFNF01000001">
    <property type="protein sequence ID" value="OGH04639.1"/>
    <property type="molecule type" value="Genomic_DNA"/>
</dbReference>
<protein>
    <recommendedName>
        <fullName evidence="7">Ribonuclease R</fullName>
        <shortName evidence="7">RNase R</shortName>
        <ecNumber evidence="7">3.1.13.1</ecNumber>
    </recommendedName>
</protein>
<dbReference type="HAMAP" id="MF_01895">
    <property type="entry name" value="RNase_R"/>
    <property type="match status" value="1"/>
</dbReference>
<evidence type="ECO:0000313" key="9">
    <source>
        <dbReference type="EMBL" id="OGH04639.1"/>
    </source>
</evidence>
<feature type="domain" description="S1 motif" evidence="8">
    <location>
        <begin position="620"/>
        <end position="701"/>
    </location>
</feature>
<dbReference type="PANTHER" id="PTHR23355">
    <property type="entry name" value="RIBONUCLEASE"/>
    <property type="match status" value="1"/>
</dbReference>
<dbReference type="PANTHER" id="PTHR23355:SF9">
    <property type="entry name" value="DIS3-LIKE EXONUCLEASE 2"/>
    <property type="match status" value="1"/>
</dbReference>
<dbReference type="InterPro" id="IPR003029">
    <property type="entry name" value="S1_domain"/>
</dbReference>
<dbReference type="NCBIfam" id="TIGR00358">
    <property type="entry name" value="3_prime_RNase"/>
    <property type="match status" value="1"/>
</dbReference>
<dbReference type="InterPro" id="IPR011805">
    <property type="entry name" value="RNase_R"/>
</dbReference>
<dbReference type="InterPro" id="IPR004476">
    <property type="entry name" value="RNase_II/RNase_R"/>
</dbReference>
<dbReference type="PROSITE" id="PS01175">
    <property type="entry name" value="RIBONUCLEASE_II"/>
    <property type="match status" value="1"/>
</dbReference>
<comment type="function">
    <text evidence="7">3'-5' exoribonuclease that releases 5'-nucleoside monophosphates and is involved in maturation of structured RNAs.</text>
</comment>
<evidence type="ECO:0000259" key="8">
    <source>
        <dbReference type="PROSITE" id="PS50126"/>
    </source>
</evidence>
<comment type="subcellular location">
    <subcellularLocation>
        <location evidence="7">Cytoplasm</location>
    </subcellularLocation>
</comment>
<dbReference type="Gene3D" id="2.40.50.140">
    <property type="entry name" value="Nucleic acid-binding proteins"/>
    <property type="match status" value="1"/>
</dbReference>
<dbReference type="PROSITE" id="PS50126">
    <property type="entry name" value="S1"/>
    <property type="match status" value="1"/>
</dbReference>
<comment type="caution">
    <text evidence="9">The sequence shown here is derived from an EMBL/GenBank/DDBJ whole genome shotgun (WGS) entry which is preliminary data.</text>
</comment>
<keyword evidence="6 7" id="KW-0694">RNA-binding</keyword>
<dbReference type="GO" id="GO:0003723">
    <property type="term" value="F:RNA binding"/>
    <property type="evidence" value="ECO:0007669"/>
    <property type="project" value="UniProtKB-UniRule"/>
</dbReference>
<comment type="catalytic activity">
    <reaction evidence="1 7">
        <text>Exonucleolytic cleavage in the 3'- to 5'-direction to yield nucleoside 5'-phosphates.</text>
        <dbReference type="EC" id="3.1.13.1"/>
    </reaction>
</comment>
<accession>A0A1F6H2N9</accession>
<dbReference type="GO" id="GO:0005829">
    <property type="term" value="C:cytosol"/>
    <property type="evidence" value="ECO:0007669"/>
    <property type="project" value="TreeGrafter"/>
</dbReference>
<keyword evidence="3 7" id="KW-0540">Nuclease</keyword>
<proteinExistence type="inferred from homology"/>
<sequence length="704" mass="78851">MGEKAAIMKLEIGNLLLLLKTKPAGLNPKEFLELMEQKQKRKAHLRKLLKAMSQEGLIFKDNSRYKLTDKGKAAFVPASPKNEESPRTKKLRSEGGKVGFFQNPACLLEVGTGSKINLAPDSEREFLPGDLLGFEKVESGLARVTKFVDRKVEILLGRLRLAEEEMLFDPVSESYPKGFVLRGLKRDEKMAGKKALCRVAAYPGPRATLKGLVKENDQAAYQEILEANQIEPVFPKAVLEEAKSFGTEVVIGSGRVDLRSKAFVTIDGADAKDFDDAVYAEAEPGGFRLWVSIADVSEYVGLSSGLEKEAKKRGTSVYLPGTVVPMLPEALSNELCSLKGGLARLTLTAEMGLSPTGDPVDFKIYESVIQTQARLTYTEVDRYFETGAWDQAPHLAQKIAEYRALAKVLREKRTARGSVNFSLPEANFEFSPQGDVLGLHQQFQSEAMKLIEQMMLEANEAVGRYCAEHRLPVLWRNHPEPLPDKAKRLKDQLWNQNIKVSQLETGKDYNKILEQAKDSPARAFIETSLLRSMALAVYGNQRVGHFGLAATHYLHFTSPIRRYPDLVVHRAVKAHLKGETVPKLAHWLGEAASERERFAKTAERDGVKLKRMGYMAQFLGETYRATISGINRQGLFCEVIEPYFEGFVPFALVTDDHYEFDEDLNRAIGRKQKRTLWAGQGLQVLLTGLDLDRRALEFAWIAWV</sequence>
<evidence type="ECO:0000256" key="5">
    <source>
        <dbReference type="ARBA" id="ARBA00022839"/>
    </source>
</evidence>
<keyword evidence="2 7" id="KW-0963">Cytoplasm</keyword>
<comment type="similarity">
    <text evidence="7">Belongs to the RNR ribonuclease family. RNase R subfamily.</text>
</comment>
<name>A0A1F6H2N9_9PROT</name>
<dbReference type="SMART" id="SM00955">
    <property type="entry name" value="RNB"/>
    <property type="match status" value="1"/>
</dbReference>
<dbReference type="GO" id="GO:0006402">
    <property type="term" value="P:mRNA catabolic process"/>
    <property type="evidence" value="ECO:0007669"/>
    <property type="project" value="TreeGrafter"/>
</dbReference>
<evidence type="ECO:0000256" key="4">
    <source>
        <dbReference type="ARBA" id="ARBA00022801"/>
    </source>
</evidence>
<dbReference type="InterPro" id="IPR050180">
    <property type="entry name" value="RNR_Ribonuclease"/>
</dbReference>
<evidence type="ECO:0000256" key="2">
    <source>
        <dbReference type="ARBA" id="ARBA00022490"/>
    </source>
</evidence>
<organism evidence="9 10">
    <name type="scientific">Candidatus Lambdaproteobacteria bacterium RIFOXYD2_FULL_56_26</name>
    <dbReference type="NCBI Taxonomy" id="1817773"/>
    <lineage>
        <taxon>Bacteria</taxon>
        <taxon>Pseudomonadati</taxon>
        <taxon>Pseudomonadota</taxon>
        <taxon>Candidatus Lambdaproteobacteria</taxon>
    </lineage>
</organism>
<evidence type="ECO:0000256" key="6">
    <source>
        <dbReference type="ARBA" id="ARBA00022884"/>
    </source>
</evidence>
<dbReference type="EC" id="3.1.13.1" evidence="7"/>
<dbReference type="AlphaFoldDB" id="A0A1F6H2N9"/>
<dbReference type="InterPro" id="IPR001900">
    <property type="entry name" value="RNase_II/R"/>
</dbReference>
<dbReference type="Proteomes" id="UP000177583">
    <property type="component" value="Unassembled WGS sequence"/>
</dbReference>
<evidence type="ECO:0000256" key="1">
    <source>
        <dbReference type="ARBA" id="ARBA00001849"/>
    </source>
</evidence>
<dbReference type="InterPro" id="IPR022966">
    <property type="entry name" value="RNase_II/R_CS"/>
</dbReference>
<dbReference type="InterPro" id="IPR012340">
    <property type="entry name" value="NA-bd_OB-fold"/>
</dbReference>
<reference evidence="9 10" key="1">
    <citation type="journal article" date="2016" name="Nat. Commun.">
        <title>Thousands of microbial genomes shed light on interconnected biogeochemical processes in an aquifer system.</title>
        <authorList>
            <person name="Anantharaman K."/>
            <person name="Brown C.T."/>
            <person name="Hug L.A."/>
            <person name="Sharon I."/>
            <person name="Castelle C.J."/>
            <person name="Probst A.J."/>
            <person name="Thomas B.C."/>
            <person name="Singh A."/>
            <person name="Wilkins M.J."/>
            <person name="Karaoz U."/>
            <person name="Brodie E.L."/>
            <person name="Williams K.H."/>
            <person name="Hubbard S.S."/>
            <person name="Banfield J.F."/>
        </authorList>
    </citation>
    <scope>NUCLEOTIDE SEQUENCE [LARGE SCALE GENOMIC DNA]</scope>
</reference>
<keyword evidence="4 7" id="KW-0378">Hydrolase</keyword>
<dbReference type="GO" id="GO:0008859">
    <property type="term" value="F:exoribonuclease II activity"/>
    <property type="evidence" value="ECO:0007669"/>
    <property type="project" value="UniProtKB-UniRule"/>
</dbReference>
<dbReference type="Pfam" id="PF00773">
    <property type="entry name" value="RNB"/>
    <property type="match status" value="1"/>
</dbReference>
<gene>
    <name evidence="7" type="primary">rnr</name>
    <name evidence="9" type="ORF">A2557_06510</name>
</gene>
<evidence type="ECO:0000313" key="10">
    <source>
        <dbReference type="Proteomes" id="UP000177583"/>
    </source>
</evidence>
<evidence type="ECO:0000256" key="3">
    <source>
        <dbReference type="ARBA" id="ARBA00022722"/>
    </source>
</evidence>
<keyword evidence="5 7" id="KW-0269">Exonuclease</keyword>